<dbReference type="Proteomes" id="UP000248326">
    <property type="component" value="Unassembled WGS sequence"/>
</dbReference>
<accession>A0A318SC92</accession>
<keyword evidence="1" id="KW-0732">Signal</keyword>
<proteinExistence type="predicted"/>
<keyword evidence="4" id="KW-1185">Reference proteome</keyword>
<feature type="domain" description="DUF306" evidence="2">
    <location>
        <begin position="19"/>
        <end position="131"/>
    </location>
</feature>
<dbReference type="AlphaFoldDB" id="A0A318SC92"/>
<dbReference type="InterPro" id="IPR005184">
    <property type="entry name" value="DUF306_Meta_HslJ"/>
</dbReference>
<dbReference type="Pfam" id="PF03724">
    <property type="entry name" value="META"/>
    <property type="match status" value="1"/>
</dbReference>
<dbReference type="RefSeq" id="WP_110884743.1">
    <property type="nucleotide sequence ID" value="NZ_QJSX01000001.1"/>
</dbReference>
<sequence>MTRLLVSLTLLLLSDVCAQSVQGVTWTLTRIGNLSEPKSTVEVEREDPPTLRLENGRASGFAGCNSFTSTYTMHGRDLSIAALATTKKACESSVRTILESRFLRDLQRVNTATISGSVLVLTTDDGTILAFRRAP</sequence>
<evidence type="ECO:0000256" key="1">
    <source>
        <dbReference type="SAM" id="SignalP"/>
    </source>
</evidence>
<protein>
    <submittedName>
        <fullName evidence="3">META domain-containing protein</fullName>
    </submittedName>
</protein>
<name>A0A318SC92_9DEIO</name>
<dbReference type="InterPro" id="IPR053147">
    <property type="entry name" value="Hsp_HslJ-like"/>
</dbReference>
<comment type="caution">
    <text evidence="3">The sequence shown here is derived from an EMBL/GenBank/DDBJ whole genome shotgun (WGS) entry which is preliminary data.</text>
</comment>
<evidence type="ECO:0000313" key="4">
    <source>
        <dbReference type="Proteomes" id="UP000248326"/>
    </source>
</evidence>
<feature type="chain" id="PRO_5016253546" evidence="1">
    <location>
        <begin position="19"/>
        <end position="135"/>
    </location>
</feature>
<dbReference type="EMBL" id="QJSX01000001">
    <property type="protein sequence ID" value="PYE56213.1"/>
    <property type="molecule type" value="Genomic_DNA"/>
</dbReference>
<evidence type="ECO:0000259" key="2">
    <source>
        <dbReference type="Pfam" id="PF03724"/>
    </source>
</evidence>
<dbReference type="PANTHER" id="PTHR35535:SF2">
    <property type="entry name" value="DUF306 DOMAIN-CONTAINING PROTEIN"/>
    <property type="match status" value="1"/>
</dbReference>
<gene>
    <name evidence="3" type="ORF">DES52_10117</name>
</gene>
<dbReference type="Gene3D" id="2.40.128.270">
    <property type="match status" value="1"/>
</dbReference>
<dbReference type="PANTHER" id="PTHR35535">
    <property type="entry name" value="HEAT SHOCK PROTEIN HSLJ"/>
    <property type="match status" value="1"/>
</dbReference>
<dbReference type="OrthoDB" id="5348860at2"/>
<dbReference type="InterPro" id="IPR038670">
    <property type="entry name" value="HslJ-like_sf"/>
</dbReference>
<reference evidence="3 4" key="1">
    <citation type="submission" date="2018-06" db="EMBL/GenBank/DDBJ databases">
        <title>Genomic Encyclopedia of Type Strains, Phase IV (KMG-IV): sequencing the most valuable type-strain genomes for metagenomic binning, comparative biology and taxonomic classification.</title>
        <authorList>
            <person name="Goeker M."/>
        </authorList>
    </citation>
    <scope>NUCLEOTIDE SEQUENCE [LARGE SCALE GENOMIC DNA]</scope>
    <source>
        <strain evidence="3 4">DSM 18048</strain>
    </source>
</reference>
<feature type="signal peptide" evidence="1">
    <location>
        <begin position="1"/>
        <end position="18"/>
    </location>
</feature>
<evidence type="ECO:0000313" key="3">
    <source>
        <dbReference type="EMBL" id="PYE56213.1"/>
    </source>
</evidence>
<organism evidence="3 4">
    <name type="scientific">Deinococcus yavapaiensis KR-236</name>
    <dbReference type="NCBI Taxonomy" id="694435"/>
    <lineage>
        <taxon>Bacteria</taxon>
        <taxon>Thermotogati</taxon>
        <taxon>Deinococcota</taxon>
        <taxon>Deinococci</taxon>
        <taxon>Deinococcales</taxon>
        <taxon>Deinococcaceae</taxon>
        <taxon>Deinococcus</taxon>
    </lineage>
</organism>